<evidence type="ECO:0000256" key="11">
    <source>
        <dbReference type="ARBA" id="ARBA00044535"/>
    </source>
</evidence>
<dbReference type="GO" id="GO:0006310">
    <property type="term" value="P:DNA recombination"/>
    <property type="evidence" value="ECO:0007669"/>
    <property type="project" value="InterPro"/>
</dbReference>
<dbReference type="InterPro" id="IPR001650">
    <property type="entry name" value="Helicase_C-like"/>
</dbReference>
<dbReference type="InterPro" id="IPR036397">
    <property type="entry name" value="RNaseH_sf"/>
</dbReference>
<comment type="catalytic activity">
    <reaction evidence="9">
        <text>Couples ATP hydrolysis with the unwinding of duplex DNA by translocating in the 3'-5' direction.</text>
        <dbReference type="EC" id="5.6.2.4"/>
    </reaction>
</comment>
<dbReference type="GO" id="GO:0009378">
    <property type="term" value="F:four-way junction helicase activity"/>
    <property type="evidence" value="ECO:0007669"/>
    <property type="project" value="TreeGrafter"/>
</dbReference>
<dbReference type="InterPro" id="IPR004589">
    <property type="entry name" value="DNA_helicase_ATP-dep_RecQ"/>
</dbReference>
<proteinExistence type="inferred from homology"/>
<keyword evidence="17" id="KW-1185">Reference proteome</keyword>
<dbReference type="GO" id="GO:0046872">
    <property type="term" value="F:metal ion binding"/>
    <property type="evidence" value="ECO:0007669"/>
    <property type="project" value="UniProtKB-KW"/>
</dbReference>
<dbReference type="KEGG" id="mhd:Marky_0171"/>
<evidence type="ECO:0000259" key="13">
    <source>
        <dbReference type="PROSITE" id="PS51192"/>
    </source>
</evidence>
<dbReference type="InterPro" id="IPR011545">
    <property type="entry name" value="DEAD/DEAH_box_helicase_dom"/>
</dbReference>
<feature type="domain" description="Helicase C-terminal" evidence="15">
    <location>
        <begin position="1199"/>
        <end position="1347"/>
    </location>
</feature>
<dbReference type="GO" id="GO:0005737">
    <property type="term" value="C:cytoplasm"/>
    <property type="evidence" value="ECO:0007669"/>
    <property type="project" value="TreeGrafter"/>
</dbReference>
<dbReference type="Pfam" id="PF13307">
    <property type="entry name" value="Helicase_C_2"/>
    <property type="match status" value="1"/>
</dbReference>
<gene>
    <name evidence="16" type="ordered locus">Marky_0171</name>
</gene>
<dbReference type="InterPro" id="IPR012337">
    <property type="entry name" value="RNaseH-like_sf"/>
</dbReference>
<evidence type="ECO:0000256" key="2">
    <source>
        <dbReference type="ARBA" id="ARBA00022723"/>
    </source>
</evidence>
<dbReference type="Proteomes" id="UP000007030">
    <property type="component" value="Chromosome"/>
</dbReference>
<organism evidence="16 17">
    <name type="scientific">Marinithermus hydrothermalis (strain DSM 14884 / JCM 11576 / T1)</name>
    <dbReference type="NCBI Taxonomy" id="869210"/>
    <lineage>
        <taxon>Bacteria</taxon>
        <taxon>Thermotogati</taxon>
        <taxon>Deinococcota</taxon>
        <taxon>Deinococci</taxon>
        <taxon>Thermales</taxon>
        <taxon>Thermaceae</taxon>
        <taxon>Marinithermus</taxon>
    </lineage>
</organism>
<dbReference type="EC" id="5.6.2.4" evidence="10"/>
<dbReference type="PROSITE" id="PS51194">
    <property type="entry name" value="HELICASE_CTER"/>
    <property type="match status" value="1"/>
</dbReference>
<dbReference type="PANTHER" id="PTHR13710:SF105">
    <property type="entry name" value="ATP-DEPENDENT DNA HELICASE Q1"/>
    <property type="match status" value="1"/>
</dbReference>
<dbReference type="CDD" id="cd17920">
    <property type="entry name" value="DEXHc_RecQ"/>
    <property type="match status" value="1"/>
</dbReference>
<evidence type="ECO:0000256" key="7">
    <source>
        <dbReference type="ARBA" id="ARBA00023125"/>
    </source>
</evidence>
<dbReference type="eggNOG" id="COG0847">
    <property type="taxonomic scope" value="Bacteria"/>
</dbReference>
<evidence type="ECO:0000256" key="12">
    <source>
        <dbReference type="ARBA" id="ARBA00044550"/>
    </source>
</evidence>
<dbReference type="InterPro" id="IPR013520">
    <property type="entry name" value="Ribonucl_H"/>
</dbReference>
<dbReference type="NCBIfam" id="TIGR00614">
    <property type="entry name" value="recQ_fam"/>
    <property type="match status" value="1"/>
</dbReference>
<dbReference type="RefSeq" id="WP_013702989.1">
    <property type="nucleotide sequence ID" value="NC_015387.1"/>
</dbReference>
<dbReference type="Pfam" id="PF00270">
    <property type="entry name" value="DEAD"/>
    <property type="match status" value="2"/>
</dbReference>
<reference evidence="16 17" key="1">
    <citation type="journal article" date="2012" name="Stand. Genomic Sci.">
        <title>Complete genome sequence of the aerobic, heterotroph Marinithermus hydrothermalis type strain (T1(T)) from a deep-sea hydrothermal vent chimney.</title>
        <authorList>
            <person name="Copeland A."/>
            <person name="Gu W."/>
            <person name="Yasawong M."/>
            <person name="Lapidus A."/>
            <person name="Lucas S."/>
            <person name="Deshpande S."/>
            <person name="Pagani I."/>
            <person name="Tapia R."/>
            <person name="Cheng J.F."/>
            <person name="Goodwin L.A."/>
            <person name="Pitluck S."/>
            <person name="Liolios K."/>
            <person name="Ivanova N."/>
            <person name="Mavromatis K."/>
            <person name="Mikhailova N."/>
            <person name="Pati A."/>
            <person name="Chen A."/>
            <person name="Palaniappan K."/>
            <person name="Land M."/>
            <person name="Pan C."/>
            <person name="Brambilla E.M."/>
            <person name="Rohde M."/>
            <person name="Tindall B.J."/>
            <person name="Sikorski J."/>
            <person name="Goker M."/>
            <person name="Detter J.C."/>
            <person name="Bristow J."/>
            <person name="Eisen J.A."/>
            <person name="Markowitz V."/>
            <person name="Hugenholtz P."/>
            <person name="Kyrpides N.C."/>
            <person name="Klenk H.P."/>
            <person name="Woyke T."/>
        </authorList>
    </citation>
    <scope>NUCLEOTIDE SEQUENCE [LARGE SCALE GENOMIC DNA]</scope>
    <source>
        <strain evidence="17">DSM 14884 / JCM 11576 / T1</strain>
    </source>
</reference>
<name>F2NN93_MARHT</name>
<dbReference type="InterPro" id="IPR014001">
    <property type="entry name" value="Helicase_ATP-bd"/>
</dbReference>
<evidence type="ECO:0000313" key="16">
    <source>
        <dbReference type="EMBL" id="AEB10934.1"/>
    </source>
</evidence>
<evidence type="ECO:0000259" key="15">
    <source>
        <dbReference type="PROSITE" id="PS51194"/>
    </source>
</evidence>
<keyword evidence="8" id="KW-0413">Isomerase</keyword>
<evidence type="ECO:0000259" key="14">
    <source>
        <dbReference type="PROSITE" id="PS51193"/>
    </source>
</evidence>
<keyword evidence="4" id="KW-0378">Hydrolase</keyword>
<dbReference type="SMART" id="SM00488">
    <property type="entry name" value="DEXDc2"/>
    <property type="match status" value="1"/>
</dbReference>
<dbReference type="STRING" id="869210.Marky_0171"/>
<dbReference type="PROSITE" id="PS51193">
    <property type="entry name" value="HELICASE_ATP_BIND_2"/>
    <property type="match status" value="1"/>
</dbReference>
<dbReference type="InterPro" id="IPR032284">
    <property type="entry name" value="RecQ_Zn-bd"/>
</dbReference>
<dbReference type="GO" id="GO:0004527">
    <property type="term" value="F:exonuclease activity"/>
    <property type="evidence" value="ECO:0007669"/>
    <property type="project" value="UniProtKB-ARBA"/>
</dbReference>
<dbReference type="OrthoDB" id="9763310at2"/>
<dbReference type="SMART" id="SM00491">
    <property type="entry name" value="HELICc2"/>
    <property type="match status" value="1"/>
</dbReference>
<keyword evidence="6" id="KW-0067">ATP-binding</keyword>
<dbReference type="InterPro" id="IPR027417">
    <property type="entry name" value="P-loop_NTPase"/>
</dbReference>
<dbReference type="Gene3D" id="1.10.10.10">
    <property type="entry name" value="Winged helix-like DNA-binding domain superfamily/Winged helix DNA-binding domain"/>
    <property type="match status" value="1"/>
</dbReference>
<dbReference type="SMART" id="SM00479">
    <property type="entry name" value="EXOIII"/>
    <property type="match status" value="1"/>
</dbReference>
<keyword evidence="7" id="KW-0238">DNA-binding</keyword>
<keyword evidence="5 16" id="KW-0347">Helicase</keyword>
<dbReference type="GO" id="GO:0003677">
    <property type="term" value="F:DNA binding"/>
    <property type="evidence" value="ECO:0007669"/>
    <property type="project" value="UniProtKB-KW"/>
</dbReference>
<dbReference type="Pfam" id="PF00271">
    <property type="entry name" value="Helicase_C"/>
    <property type="match status" value="1"/>
</dbReference>
<dbReference type="InterPro" id="IPR006555">
    <property type="entry name" value="ATP-dep_Helicase_C"/>
</dbReference>
<dbReference type="PANTHER" id="PTHR13710">
    <property type="entry name" value="DNA HELICASE RECQ FAMILY MEMBER"/>
    <property type="match status" value="1"/>
</dbReference>
<dbReference type="SMART" id="SM00487">
    <property type="entry name" value="DEXDc"/>
    <property type="match status" value="2"/>
</dbReference>
<keyword evidence="3" id="KW-0547">Nucleotide-binding</keyword>
<dbReference type="Pfam" id="PF16124">
    <property type="entry name" value="RecQ_Zn_bind"/>
    <property type="match status" value="1"/>
</dbReference>
<dbReference type="SUPFAM" id="SSF52540">
    <property type="entry name" value="P-loop containing nucleoside triphosphate hydrolases"/>
    <property type="match status" value="2"/>
</dbReference>
<dbReference type="eggNOG" id="COG0514">
    <property type="taxonomic scope" value="Bacteria"/>
</dbReference>
<feature type="domain" description="Helicase ATP-binding" evidence="13">
    <location>
        <begin position="992"/>
        <end position="1167"/>
    </location>
</feature>
<feature type="domain" description="Helicase ATP-binding" evidence="14">
    <location>
        <begin position="239"/>
        <end position="518"/>
    </location>
</feature>
<dbReference type="GO" id="GO:0005694">
    <property type="term" value="C:chromosome"/>
    <property type="evidence" value="ECO:0007669"/>
    <property type="project" value="TreeGrafter"/>
</dbReference>
<dbReference type="GO" id="GO:0016818">
    <property type="term" value="F:hydrolase activity, acting on acid anhydrides, in phosphorus-containing anhydrides"/>
    <property type="evidence" value="ECO:0007669"/>
    <property type="project" value="InterPro"/>
</dbReference>
<dbReference type="PROSITE" id="PS00690">
    <property type="entry name" value="DEAH_ATP_HELICASE"/>
    <property type="match status" value="1"/>
</dbReference>
<sequence length="1673" mass="189997">MKPYVFIDLEATGTDPNQAQILQIVAYKEGAAPFEAFVDTPEPVSDTDEIWGFVGFSREKYDRHKRPLEEVLKELLEYVGDQPLAGHNILFYDIPLLERWLRACGLALPPTPALDTLRLAHLIFPTPPDERLRGYGLGDLYAYFFGRPLVGAHDALLDVAANREVARELYRVGKQRVPPPVLALWAHLGLEEARFLGADPPEDPALSLQEVLKTKPGIPWVYNEHTEGTRGFPRVWEDPEAHLSLLGSVRPPQIEMMRAVHAAFQEGRPVIVQAPTGTGKTRGYLFPTLYQYASRAGGDDILPTVIATHTKVLQDQAIRELERIRDAGYRVSAVNIKSARDYLCLEALKELVEEHPFVDEAERAATGLLLHYAFRGGYDLEALPFYWHGSSGYRAALFKARTHPERCVRGRHQNCAYYIELERRKRANVWVTNQAWLLAHFGGNPEGDAEASNEDAEEPQKAFYLVIDEAHNLEHQATEAFTRRVSGEALLLHLQRLYNPQRRTGLFRDDARPLRILGQEAEDAKQIKESFSKIRNQLVPEALEALEAYSASIVHFVKQHGHGNPQYQLTLEYSPRLQQKKEWPELRRDEERLVARLKALTHTLRQAVPKNSRLWFRVKPTLEYFKAFCDLARERAGLFKDGMDPSVENFVYEARVNHEGLWEQVAQPVDISVALGRLWERAKGIVLTSATLDLGDEFRYVKRVLGLENAKTLKLESTLPYHKAHLIIPTHLPEARGSMMRRFSGMLHEELKHLLPAAHRSLTLFTSKQRLHEAKKALEEQVPHLRAPLRRTEREEALQFMADGARPGHMLGSRSFMEGVDFPNLKLVNLERIPFPVPSLLLSRRGDLAESQGLDPWADVYLPQAMLGFVQAFGRLIRDDRQDAGEGAFVLWDKRIINALYQTRFFNALPDGVHQHVPVSRDAFYDLLAPVLEVERARLPQGELLDEDLKALRRIQEGPGTPLEKALEVVRTFWKNLDLTRDARGRTQLEGIEAALKGRHLFVFLPTGYGKSLIFQVPALVQGGLTVVISPLKALMYDQVEKLRDRGVPAARVDSSMPAAERKAVYDEVRRGRVHLLYTSPERLTKDQNLKRLLQEMARAGQLHRFVFDEAHCVVEWGHDFRPDYLEAARYVREEVGREVPITALTATAPVKLRNQLREALGLQNAEVTVLERSHDRPEIRYYTFAYRGSDAPIQKLAKLTQILEWIDGQEPGGSVIVYVATRRMAERLAWALRRLGFVSEAYHAGLSDVIRAEVQGRFEEGETPIVVATNAFGMGIDKSNVRAVIHFDPPQSLEAYLQESGRAGRDRRPAYAVLLHASNDWGLIRWLAKRLGHDESHLDELLEYLREEGPYWGYHRDLKKRLDDAVGEGGPSLDSLDRLLSHAARYDLVRYEYKPGRIGIVVEDPEALDGFLGPEAAQELRKAKVGSVHQGAVVLDMARISPKKAESLADSLYHAWREGVVRSFVYWEPALYVERGSGGEKGRAEWREARQSMQEHAEARVEAMRNYATTNLCKREFLLQYLGEAASTCAGCGVCARNREPWALGRSLDLEAIAHAYRPDEVILRFFQEVSERGQHGLGLRKTINALRGVPWLFVAGEAEELPRWIQHNTQFGRLAFVREREIKSAIETLCKKGYLKKEAFKSGYTYAITDAGREALAKMTRRHLKRSEVVV</sequence>
<evidence type="ECO:0000256" key="9">
    <source>
        <dbReference type="ARBA" id="ARBA00034617"/>
    </source>
</evidence>
<dbReference type="EMBL" id="CP002630">
    <property type="protein sequence ID" value="AEB10934.1"/>
    <property type="molecule type" value="Genomic_DNA"/>
</dbReference>
<evidence type="ECO:0000256" key="6">
    <source>
        <dbReference type="ARBA" id="ARBA00022840"/>
    </source>
</evidence>
<dbReference type="eggNOG" id="COG1199">
    <property type="taxonomic scope" value="Bacteria"/>
</dbReference>
<dbReference type="SMART" id="SM00490">
    <property type="entry name" value="HELICc"/>
    <property type="match status" value="3"/>
</dbReference>
<dbReference type="GO" id="GO:0006281">
    <property type="term" value="P:DNA repair"/>
    <property type="evidence" value="ECO:0007669"/>
    <property type="project" value="TreeGrafter"/>
</dbReference>
<evidence type="ECO:0000256" key="5">
    <source>
        <dbReference type="ARBA" id="ARBA00022806"/>
    </source>
</evidence>
<dbReference type="GO" id="GO:0043138">
    <property type="term" value="F:3'-5' DNA helicase activity"/>
    <property type="evidence" value="ECO:0007669"/>
    <property type="project" value="UniProtKB-EC"/>
</dbReference>
<dbReference type="Gene3D" id="3.40.50.300">
    <property type="entry name" value="P-loop containing nucleotide triphosphate hydrolases"/>
    <property type="match status" value="4"/>
</dbReference>
<comment type="similarity">
    <text evidence="1">Belongs to the helicase family. RecQ subfamily.</text>
</comment>
<dbReference type="GO" id="GO:0005524">
    <property type="term" value="F:ATP binding"/>
    <property type="evidence" value="ECO:0007669"/>
    <property type="project" value="UniProtKB-KW"/>
</dbReference>
<dbReference type="HOGENOM" id="CLU_242533_0_0_0"/>
<accession>F2NN93</accession>
<evidence type="ECO:0000256" key="3">
    <source>
        <dbReference type="ARBA" id="ARBA00022741"/>
    </source>
</evidence>
<keyword evidence="2" id="KW-0479">Metal-binding</keyword>
<evidence type="ECO:0000256" key="10">
    <source>
        <dbReference type="ARBA" id="ARBA00034808"/>
    </source>
</evidence>
<dbReference type="PROSITE" id="PS51192">
    <property type="entry name" value="HELICASE_ATP_BIND_1"/>
    <property type="match status" value="1"/>
</dbReference>
<dbReference type="SUPFAM" id="SSF53098">
    <property type="entry name" value="Ribonuclease H-like"/>
    <property type="match status" value="1"/>
</dbReference>
<evidence type="ECO:0000256" key="1">
    <source>
        <dbReference type="ARBA" id="ARBA00005446"/>
    </source>
</evidence>
<dbReference type="InterPro" id="IPR036388">
    <property type="entry name" value="WH-like_DNA-bd_sf"/>
</dbReference>
<evidence type="ECO:0000256" key="8">
    <source>
        <dbReference type="ARBA" id="ARBA00023235"/>
    </source>
</evidence>
<evidence type="ECO:0000313" key="17">
    <source>
        <dbReference type="Proteomes" id="UP000007030"/>
    </source>
</evidence>
<dbReference type="InterPro" id="IPR002464">
    <property type="entry name" value="DNA/RNA_helicase_DEAH_CS"/>
</dbReference>
<dbReference type="InterPro" id="IPR006554">
    <property type="entry name" value="Helicase-like_DEXD_c2"/>
</dbReference>
<dbReference type="InterPro" id="IPR014013">
    <property type="entry name" value="Helic_SF1/SF2_ATP-bd_DinG/Rad3"/>
</dbReference>
<dbReference type="Pfam" id="PF00929">
    <property type="entry name" value="RNase_T"/>
    <property type="match status" value="1"/>
</dbReference>
<dbReference type="Gene3D" id="3.30.420.10">
    <property type="entry name" value="Ribonuclease H-like superfamily/Ribonuclease H"/>
    <property type="match status" value="1"/>
</dbReference>
<protein>
    <recommendedName>
        <fullName evidence="11">ATP-dependent DNA helicase RecQ</fullName>
        <ecNumber evidence="10">5.6.2.4</ecNumber>
    </recommendedName>
    <alternativeName>
        <fullName evidence="12">DNA 3'-5' helicase RecQ</fullName>
    </alternativeName>
</protein>
<evidence type="ECO:0000256" key="4">
    <source>
        <dbReference type="ARBA" id="ARBA00022801"/>
    </source>
</evidence>
<dbReference type="CDD" id="cd06127">
    <property type="entry name" value="DEDDh"/>
    <property type="match status" value="1"/>
</dbReference>